<sequence length="115" mass="13490">MTQTLQAIQHPDKLLDEMLRIGREGIVTFPNFGYWSCRLQIMLGRMPVTPSLSHQWYDTPNIHLCTLSNFEDLCQEKSIKILHRTVADNQHINHFLINLFPNLMGQIALYRIQQQ</sequence>
<dbReference type="InterPro" id="IPR029063">
    <property type="entry name" value="SAM-dependent_MTases_sf"/>
</dbReference>
<accession>A0A3B1A6N4</accession>
<name>A0A3B1A6N4_9ZZZZ</name>
<dbReference type="SUPFAM" id="SSF53335">
    <property type="entry name" value="S-adenosyl-L-methionine-dependent methyltransferases"/>
    <property type="match status" value="1"/>
</dbReference>
<dbReference type="InterPro" id="IPR010743">
    <property type="entry name" value="Methionine_synth_MetW"/>
</dbReference>
<dbReference type="EMBL" id="UOFS01000049">
    <property type="protein sequence ID" value="VAX01396.1"/>
    <property type="molecule type" value="Genomic_DNA"/>
</dbReference>
<dbReference type="AlphaFoldDB" id="A0A3B1A6N4"/>
<dbReference type="Pfam" id="PF07021">
    <property type="entry name" value="MetW"/>
    <property type="match status" value="1"/>
</dbReference>
<evidence type="ECO:0000313" key="1">
    <source>
        <dbReference type="EMBL" id="VAX01396.1"/>
    </source>
</evidence>
<dbReference type="Gene3D" id="3.40.50.150">
    <property type="entry name" value="Vaccinia Virus protein VP39"/>
    <property type="match status" value="1"/>
</dbReference>
<proteinExistence type="predicted"/>
<protein>
    <submittedName>
        <fullName evidence="1">Methionine biosynthesis protein MetW</fullName>
    </submittedName>
</protein>
<gene>
    <name evidence="1" type="ORF">MNBD_GAMMA22-1939</name>
</gene>
<reference evidence="1" key="1">
    <citation type="submission" date="2018-06" db="EMBL/GenBank/DDBJ databases">
        <authorList>
            <person name="Zhirakovskaya E."/>
        </authorList>
    </citation>
    <scope>NUCLEOTIDE SEQUENCE</scope>
</reference>
<organism evidence="1">
    <name type="scientific">hydrothermal vent metagenome</name>
    <dbReference type="NCBI Taxonomy" id="652676"/>
    <lineage>
        <taxon>unclassified sequences</taxon>
        <taxon>metagenomes</taxon>
        <taxon>ecological metagenomes</taxon>
    </lineage>
</organism>